<accession>A0A1Y3KFM8</accession>
<evidence type="ECO:0000313" key="2">
    <source>
        <dbReference type="EMBL" id="OUM23824.1"/>
    </source>
</evidence>
<dbReference type="AlphaFoldDB" id="A0A1Y3KFM8"/>
<proteinExistence type="predicted"/>
<evidence type="ECO:0000256" key="1">
    <source>
        <dbReference type="SAM" id="MobiDB-lite"/>
    </source>
</evidence>
<protein>
    <submittedName>
        <fullName evidence="2">Uncharacterized protein</fullName>
    </submittedName>
</protein>
<reference evidence="2 3" key="1">
    <citation type="submission" date="2017-05" db="EMBL/GenBank/DDBJ databases">
        <title>Whole genome sequence of Pseudomonas putida isolate 1312 commercialized as a biostimulant.</title>
        <authorList>
            <person name="Crovadore J."/>
            <person name="Blanc P."/>
            <person name="Chablais R."/>
            <person name="Cochard B."/>
            <person name="Grizard D."/>
            <person name="Lefort F."/>
        </authorList>
    </citation>
    <scope>NUCLEOTIDE SEQUENCE [LARGE SCALE GENOMIC DNA]</scope>
    <source>
        <strain evidence="2 3">1312</strain>
    </source>
</reference>
<dbReference type="Proteomes" id="UP000196082">
    <property type="component" value="Unassembled WGS sequence"/>
</dbReference>
<gene>
    <name evidence="2" type="ORF">B8W72_28410</name>
</gene>
<organism evidence="2 3">
    <name type="scientific">Pseudomonas putida</name>
    <name type="common">Arthrobacter siderocapsulatus</name>
    <dbReference type="NCBI Taxonomy" id="303"/>
    <lineage>
        <taxon>Bacteria</taxon>
        <taxon>Pseudomonadati</taxon>
        <taxon>Pseudomonadota</taxon>
        <taxon>Gammaproteobacteria</taxon>
        <taxon>Pseudomonadales</taxon>
        <taxon>Pseudomonadaceae</taxon>
        <taxon>Pseudomonas</taxon>
    </lineage>
</organism>
<feature type="region of interest" description="Disordered" evidence="1">
    <location>
        <begin position="67"/>
        <end position="87"/>
    </location>
</feature>
<sequence length="87" mass="9067">MGSFPAAGAASAGAQPGADSLVGLELVGAALQPIRGTRPLLQEIAYPCRSGLVPRMGRKAAPVRWTIRQSRSPRHHCAESPPSKPEA</sequence>
<comment type="caution">
    <text evidence="2">The sequence shown here is derived from an EMBL/GenBank/DDBJ whole genome shotgun (WGS) entry which is preliminary data.</text>
</comment>
<name>A0A1Y3KFM8_PSEPU</name>
<evidence type="ECO:0000313" key="3">
    <source>
        <dbReference type="Proteomes" id="UP000196082"/>
    </source>
</evidence>
<dbReference type="EMBL" id="NFSB01000090">
    <property type="protein sequence ID" value="OUM23824.1"/>
    <property type="molecule type" value="Genomic_DNA"/>
</dbReference>